<feature type="modified residue" description="N6-(pyridoxal phosphate)lysine" evidence="5">
    <location>
        <position position="251"/>
    </location>
</feature>
<dbReference type="RefSeq" id="WP_243638621.1">
    <property type="nucleotide sequence ID" value="NZ_UPPP01000051.1"/>
</dbReference>
<dbReference type="InterPro" id="IPR005814">
    <property type="entry name" value="Aminotrans_3"/>
</dbReference>
<dbReference type="InterPro" id="IPR015424">
    <property type="entry name" value="PyrdxlP-dep_Trfase"/>
</dbReference>
<dbReference type="NCBIfam" id="TIGR00707">
    <property type="entry name" value="argD"/>
    <property type="match status" value="1"/>
</dbReference>
<comment type="catalytic activity">
    <reaction evidence="5">
        <text>N(2)-acetyl-L-ornithine + 2-oxoglutarate = N-acetyl-L-glutamate 5-semialdehyde + L-glutamate</text>
        <dbReference type="Rhea" id="RHEA:18049"/>
        <dbReference type="ChEBI" id="CHEBI:16810"/>
        <dbReference type="ChEBI" id="CHEBI:29123"/>
        <dbReference type="ChEBI" id="CHEBI:29985"/>
        <dbReference type="ChEBI" id="CHEBI:57805"/>
        <dbReference type="EC" id="2.6.1.11"/>
    </reaction>
</comment>
<dbReference type="FunFam" id="3.40.640.10:FF:000004">
    <property type="entry name" value="Acetylornithine aminotransferase"/>
    <property type="match status" value="1"/>
</dbReference>
<evidence type="ECO:0000313" key="6">
    <source>
        <dbReference type="EMBL" id="VBB04881.1"/>
    </source>
</evidence>
<keyword evidence="5" id="KW-0055">Arginine biosynthesis</keyword>
<dbReference type="UniPathway" id="UPA00068">
    <property type="reaction ID" value="UER00109"/>
</dbReference>
<dbReference type="InterPro" id="IPR015422">
    <property type="entry name" value="PyrdxlP-dep_Trfase_small"/>
</dbReference>
<dbReference type="GO" id="GO:0006526">
    <property type="term" value="P:L-arginine biosynthetic process"/>
    <property type="evidence" value="ECO:0007669"/>
    <property type="project" value="UniProtKB-UniRule"/>
</dbReference>
<dbReference type="SUPFAM" id="SSF53383">
    <property type="entry name" value="PLP-dependent transferases"/>
    <property type="match status" value="1"/>
</dbReference>
<feature type="binding site" evidence="5">
    <location>
        <begin position="222"/>
        <end position="225"/>
    </location>
    <ligand>
        <name>pyridoxal 5'-phosphate</name>
        <dbReference type="ChEBI" id="CHEBI:597326"/>
    </ligand>
</feature>
<comment type="pathway">
    <text evidence="5">Amino-acid biosynthesis; L-arginine biosynthesis; N(2)-acetyl-L-ornithine from L-glutamate: step 4/4.</text>
</comment>
<dbReference type="InterPro" id="IPR015421">
    <property type="entry name" value="PyrdxlP-dep_Trfase_major"/>
</dbReference>
<comment type="subcellular location">
    <subcellularLocation>
        <location evidence="5">Cytoplasm</location>
    </subcellularLocation>
</comment>
<dbReference type="InterPro" id="IPR004636">
    <property type="entry name" value="AcOrn/SuccOrn_fam"/>
</dbReference>
<organism evidence="6 7">
    <name type="scientific">Lucifera butyrica</name>
    <dbReference type="NCBI Taxonomy" id="1351585"/>
    <lineage>
        <taxon>Bacteria</taxon>
        <taxon>Bacillati</taxon>
        <taxon>Bacillota</taxon>
        <taxon>Negativicutes</taxon>
        <taxon>Veillonellales</taxon>
        <taxon>Veillonellaceae</taxon>
        <taxon>Lucifera</taxon>
    </lineage>
</organism>
<keyword evidence="2 5" id="KW-0028">Amino-acid biosynthesis</keyword>
<feature type="binding site" evidence="5">
    <location>
        <position position="137"/>
    </location>
    <ligand>
        <name>pyridoxal 5'-phosphate</name>
        <dbReference type="ChEBI" id="CHEBI:597326"/>
    </ligand>
</feature>
<feature type="binding site" evidence="5">
    <location>
        <begin position="105"/>
        <end position="106"/>
    </location>
    <ligand>
        <name>pyridoxal 5'-phosphate</name>
        <dbReference type="ChEBI" id="CHEBI:597326"/>
    </ligand>
</feature>
<dbReference type="HAMAP" id="MF_01107">
    <property type="entry name" value="ArgD_aminotrans_3"/>
    <property type="match status" value="1"/>
</dbReference>
<feature type="binding site" evidence="5">
    <location>
        <position position="279"/>
    </location>
    <ligand>
        <name>N(2)-acetyl-L-ornithine</name>
        <dbReference type="ChEBI" id="CHEBI:57805"/>
    </ligand>
</feature>
<dbReference type="InterPro" id="IPR049704">
    <property type="entry name" value="Aminotrans_3_PPA_site"/>
</dbReference>
<comment type="similarity">
    <text evidence="5">Belongs to the class-III pyridoxal-phosphate-dependent aminotransferase family. ArgD subfamily.</text>
</comment>
<dbReference type="EC" id="2.6.1.11" evidence="5"/>
<feature type="binding site" evidence="5">
    <location>
        <position position="140"/>
    </location>
    <ligand>
        <name>N(2)-acetyl-L-ornithine</name>
        <dbReference type="ChEBI" id="CHEBI:57805"/>
    </ligand>
</feature>
<dbReference type="PANTHER" id="PTHR11986:SF79">
    <property type="entry name" value="ACETYLORNITHINE AMINOTRANSFERASE, MITOCHONDRIAL"/>
    <property type="match status" value="1"/>
</dbReference>
<protein>
    <recommendedName>
        <fullName evidence="5">Acetylornithine aminotransferase</fullName>
        <shortName evidence="5">ACOAT</shortName>
        <ecNumber evidence="5">2.6.1.11</ecNumber>
    </recommendedName>
</protein>
<evidence type="ECO:0000313" key="7">
    <source>
        <dbReference type="Proteomes" id="UP000277811"/>
    </source>
</evidence>
<feature type="binding site" evidence="5">
    <location>
        <position position="280"/>
    </location>
    <ligand>
        <name>pyridoxal 5'-phosphate</name>
        <dbReference type="ChEBI" id="CHEBI:597326"/>
    </ligand>
</feature>
<dbReference type="Proteomes" id="UP000277811">
    <property type="component" value="Unassembled WGS sequence"/>
</dbReference>
<sequence length="399" mass="42724">MNQEQVFAWDHAYYMPVFARYPIVLSHGEGPYVYDTEGKKYLDFLAGIAVNILGHAHPALVRAVSEQAAKMIHCSNLYYTEAQATLARSLATLSGLGKVFIANSGAEANEGAIKLARKYAKAIHPDKVEIITAEHCFHGRTLATITATAQPKYQAGYEPLPGGFKYVAYNDIAALQAVMSAKTCAVMLEPIQGEGGIHVPDPGYLGQVRQLCDQYGALLIFDEIQSGMGRTGKMFAYEHENVVPDIATLAKGLGGGVPIGAFMAADKVAAAFKPGDHGTTFGGNPLASAAANAVLKTMQEEKILANVTAVGNYMVKQLNGLKDAYPALITKVRGKGLMLGMQLSRPGREIVQTCMERGLIINCTAGDVLRFVPPLIITREHVDEMVAVLDSVLAGAVKQ</sequence>
<dbReference type="PANTHER" id="PTHR11986">
    <property type="entry name" value="AMINOTRANSFERASE CLASS III"/>
    <property type="match status" value="1"/>
</dbReference>
<comment type="cofactor">
    <cofactor evidence="5">
        <name>pyridoxal 5'-phosphate</name>
        <dbReference type="ChEBI" id="CHEBI:597326"/>
    </cofactor>
    <text evidence="5">Binds 1 pyridoxal phosphate per subunit.</text>
</comment>
<dbReference type="PROSITE" id="PS00600">
    <property type="entry name" value="AA_TRANSFER_CLASS_3"/>
    <property type="match status" value="1"/>
</dbReference>
<gene>
    <name evidence="5" type="primary">argD</name>
    <name evidence="6" type="ORF">LUCI_0087</name>
</gene>
<dbReference type="Pfam" id="PF00202">
    <property type="entry name" value="Aminotran_3"/>
    <property type="match status" value="1"/>
</dbReference>
<dbReference type="NCBIfam" id="NF002325">
    <property type="entry name" value="PRK01278.1"/>
    <property type="match status" value="1"/>
</dbReference>
<dbReference type="GO" id="GO:0030170">
    <property type="term" value="F:pyridoxal phosphate binding"/>
    <property type="evidence" value="ECO:0007669"/>
    <property type="project" value="InterPro"/>
</dbReference>
<dbReference type="CDD" id="cd00610">
    <property type="entry name" value="OAT_like"/>
    <property type="match status" value="1"/>
</dbReference>
<dbReference type="EMBL" id="UPPP01000051">
    <property type="protein sequence ID" value="VBB04881.1"/>
    <property type="molecule type" value="Genomic_DNA"/>
</dbReference>
<evidence type="ECO:0000256" key="3">
    <source>
        <dbReference type="ARBA" id="ARBA00022679"/>
    </source>
</evidence>
<dbReference type="GO" id="GO:0042802">
    <property type="term" value="F:identical protein binding"/>
    <property type="evidence" value="ECO:0007669"/>
    <property type="project" value="TreeGrafter"/>
</dbReference>
<reference evidence="6 7" key="1">
    <citation type="submission" date="2018-06" db="EMBL/GenBank/DDBJ databases">
        <authorList>
            <person name="Strepis N."/>
        </authorList>
    </citation>
    <scope>NUCLEOTIDE SEQUENCE [LARGE SCALE GENOMIC DNA]</scope>
    <source>
        <strain evidence="6">LUCI</strain>
    </source>
</reference>
<evidence type="ECO:0000256" key="1">
    <source>
        <dbReference type="ARBA" id="ARBA00022576"/>
    </source>
</evidence>
<keyword evidence="1 5" id="KW-0032">Aminotransferase</keyword>
<dbReference type="AlphaFoldDB" id="A0A498R0P1"/>
<proteinExistence type="inferred from homology"/>
<evidence type="ECO:0000256" key="4">
    <source>
        <dbReference type="ARBA" id="ARBA00022898"/>
    </source>
</evidence>
<dbReference type="GO" id="GO:0005737">
    <property type="term" value="C:cytoplasm"/>
    <property type="evidence" value="ECO:0007669"/>
    <property type="project" value="UniProtKB-SubCell"/>
</dbReference>
<keyword evidence="3 5" id="KW-0808">Transferase</keyword>
<comment type="subunit">
    <text evidence="5">Homodimer.</text>
</comment>
<dbReference type="Gene3D" id="3.90.1150.10">
    <property type="entry name" value="Aspartate Aminotransferase, domain 1"/>
    <property type="match status" value="1"/>
</dbReference>
<dbReference type="PIRSF" id="PIRSF000521">
    <property type="entry name" value="Transaminase_4ab_Lys_Orn"/>
    <property type="match status" value="1"/>
</dbReference>
<keyword evidence="7" id="KW-1185">Reference proteome</keyword>
<dbReference type="Gene3D" id="3.40.640.10">
    <property type="entry name" value="Type I PLP-dependent aspartate aminotransferase-like (Major domain)"/>
    <property type="match status" value="1"/>
</dbReference>
<evidence type="ECO:0000256" key="5">
    <source>
        <dbReference type="HAMAP-Rule" id="MF_01107"/>
    </source>
</evidence>
<keyword evidence="4 5" id="KW-0663">Pyridoxal phosphate</keyword>
<comment type="miscellaneous">
    <text evidence="5">May also have succinyldiaminopimelate aminotransferase activity, thus carrying out the corresponding step in lysine biosynthesis.</text>
</comment>
<dbReference type="NCBIfam" id="NF002874">
    <property type="entry name" value="PRK03244.1"/>
    <property type="match status" value="1"/>
</dbReference>
<evidence type="ECO:0000256" key="2">
    <source>
        <dbReference type="ARBA" id="ARBA00022605"/>
    </source>
</evidence>
<dbReference type="InterPro" id="IPR050103">
    <property type="entry name" value="Class-III_PLP-dep_AT"/>
</dbReference>
<dbReference type="GO" id="GO:0003992">
    <property type="term" value="F:N2-acetyl-L-ornithine:2-oxoglutarate 5-aminotransferase activity"/>
    <property type="evidence" value="ECO:0007669"/>
    <property type="project" value="UniProtKB-UniRule"/>
</dbReference>
<keyword evidence="5" id="KW-0963">Cytoplasm</keyword>
<accession>A0A498R0P1</accession>
<name>A0A498R0P1_9FIRM</name>